<protein>
    <submittedName>
        <fullName evidence="1">Uncharacterized protein</fullName>
    </submittedName>
</protein>
<reference evidence="2" key="1">
    <citation type="submission" date="2014-09" db="EMBL/GenBank/DDBJ databases">
        <authorList>
            <person name="Mudge J."/>
            <person name="Ramaraj T."/>
            <person name="Lindquist I.E."/>
            <person name="Bharti A.K."/>
            <person name="Sundararajan A."/>
            <person name="Cameron C.T."/>
            <person name="Woodward J.E."/>
            <person name="May G.D."/>
            <person name="Brubaker C."/>
            <person name="Broadhvest J."/>
            <person name="Wilkins T.A."/>
        </authorList>
    </citation>
    <scope>NUCLEOTIDE SEQUENCE</scope>
    <source>
        <strain evidence="2">cv. AKA8401</strain>
    </source>
</reference>
<evidence type="ECO:0000313" key="1">
    <source>
        <dbReference type="EMBL" id="KHG03040.1"/>
    </source>
</evidence>
<accession>A0A0B0MQJ4</accession>
<name>A0A0B0MQJ4_GOSAR</name>
<keyword evidence="2" id="KW-1185">Reference proteome</keyword>
<proteinExistence type="predicted"/>
<dbReference type="Proteomes" id="UP000032142">
    <property type="component" value="Unassembled WGS sequence"/>
</dbReference>
<dbReference type="EMBL" id="JRRC01319517">
    <property type="protein sequence ID" value="KHG03040.1"/>
    <property type="molecule type" value="Genomic_DNA"/>
</dbReference>
<evidence type="ECO:0000313" key="2">
    <source>
        <dbReference type="Proteomes" id="UP000032142"/>
    </source>
</evidence>
<gene>
    <name evidence="1" type="ORF">F383_28201</name>
</gene>
<organism evidence="1 2">
    <name type="scientific">Gossypium arboreum</name>
    <name type="common">Tree cotton</name>
    <name type="synonym">Gossypium nanking</name>
    <dbReference type="NCBI Taxonomy" id="29729"/>
    <lineage>
        <taxon>Eukaryota</taxon>
        <taxon>Viridiplantae</taxon>
        <taxon>Streptophyta</taxon>
        <taxon>Embryophyta</taxon>
        <taxon>Tracheophyta</taxon>
        <taxon>Spermatophyta</taxon>
        <taxon>Magnoliopsida</taxon>
        <taxon>eudicotyledons</taxon>
        <taxon>Gunneridae</taxon>
        <taxon>Pentapetalae</taxon>
        <taxon>rosids</taxon>
        <taxon>malvids</taxon>
        <taxon>Malvales</taxon>
        <taxon>Malvaceae</taxon>
        <taxon>Malvoideae</taxon>
        <taxon>Gossypium</taxon>
    </lineage>
</organism>
<comment type="caution">
    <text evidence="1">The sequence shown here is derived from an EMBL/GenBank/DDBJ whole genome shotgun (WGS) entry which is preliminary data.</text>
</comment>
<sequence>MNNLWTYLIFINHVMTMRGYHLPISRVMNFAIVNDITCCRSRYLMHQFSIPFYLNSSFYLHQSIRVKDT</sequence>
<dbReference type="AlphaFoldDB" id="A0A0B0MQJ4"/>